<dbReference type="PaxDb" id="4081-Solyc12g038190.1.1"/>
<accession>A0A3Q7J8B0</accession>
<dbReference type="InParanoid" id="A0A3Q7J8B0"/>
<reference evidence="2" key="1">
    <citation type="journal article" date="2012" name="Nature">
        <title>The tomato genome sequence provides insights into fleshy fruit evolution.</title>
        <authorList>
            <consortium name="Tomato Genome Consortium"/>
        </authorList>
    </citation>
    <scope>NUCLEOTIDE SEQUENCE [LARGE SCALE GENOMIC DNA]</scope>
    <source>
        <strain evidence="2">cv. Heinz 1706</strain>
    </source>
</reference>
<evidence type="ECO:0000313" key="3">
    <source>
        <dbReference type="Proteomes" id="UP000004994"/>
    </source>
</evidence>
<feature type="signal peptide" evidence="1">
    <location>
        <begin position="1"/>
        <end position="24"/>
    </location>
</feature>
<evidence type="ECO:0000313" key="2">
    <source>
        <dbReference type="EnsemblPlants" id="Solyc12g038190.1.1.1"/>
    </source>
</evidence>
<keyword evidence="3" id="KW-1185">Reference proteome</keyword>
<proteinExistence type="predicted"/>
<reference evidence="2" key="2">
    <citation type="submission" date="2019-01" db="UniProtKB">
        <authorList>
            <consortium name="EnsemblPlants"/>
        </authorList>
    </citation>
    <scope>IDENTIFICATION</scope>
    <source>
        <strain evidence="2">cv. Heinz 1706</strain>
    </source>
</reference>
<keyword evidence="1" id="KW-0732">Signal</keyword>
<evidence type="ECO:0000256" key="1">
    <source>
        <dbReference type="SAM" id="SignalP"/>
    </source>
</evidence>
<dbReference type="EnsemblPlants" id="Solyc12g038190.1.1">
    <property type="protein sequence ID" value="Solyc12g038190.1.1.1"/>
    <property type="gene ID" value="Solyc12g038190.1"/>
</dbReference>
<organism evidence="2">
    <name type="scientific">Solanum lycopersicum</name>
    <name type="common">Tomato</name>
    <name type="synonym">Lycopersicon esculentum</name>
    <dbReference type="NCBI Taxonomy" id="4081"/>
    <lineage>
        <taxon>Eukaryota</taxon>
        <taxon>Viridiplantae</taxon>
        <taxon>Streptophyta</taxon>
        <taxon>Embryophyta</taxon>
        <taxon>Tracheophyta</taxon>
        <taxon>Spermatophyta</taxon>
        <taxon>Magnoliopsida</taxon>
        <taxon>eudicotyledons</taxon>
        <taxon>Gunneridae</taxon>
        <taxon>Pentapetalae</taxon>
        <taxon>asterids</taxon>
        <taxon>lamiids</taxon>
        <taxon>Solanales</taxon>
        <taxon>Solanaceae</taxon>
        <taxon>Solanoideae</taxon>
        <taxon>Solaneae</taxon>
        <taxon>Solanum</taxon>
        <taxon>Solanum subgen. Lycopersicon</taxon>
    </lineage>
</organism>
<dbReference type="Proteomes" id="UP000004994">
    <property type="component" value="Chromosome 12"/>
</dbReference>
<dbReference type="Gramene" id="Solyc12g038190.1.1">
    <property type="protein sequence ID" value="Solyc12g038190.1.1.1"/>
    <property type="gene ID" value="Solyc12g038190.1"/>
</dbReference>
<protein>
    <submittedName>
        <fullName evidence="2">Uncharacterized protein</fullName>
    </submittedName>
</protein>
<feature type="chain" id="PRO_5018551488" evidence="1">
    <location>
        <begin position="25"/>
        <end position="68"/>
    </location>
</feature>
<sequence>MKGGNGSVWLSFVVVGGGVNEAVGSCFGGRLRWWFSGRFEGQWVGVGEEKNNGIVWLLFFQPSMEMGF</sequence>
<dbReference type="AlphaFoldDB" id="A0A3Q7J8B0"/>
<name>A0A3Q7J8B0_SOLLC</name>